<dbReference type="Proteomes" id="UP000314294">
    <property type="component" value="Unassembled WGS sequence"/>
</dbReference>
<dbReference type="EMBL" id="SRLO01000748">
    <property type="protein sequence ID" value="TNN47306.1"/>
    <property type="molecule type" value="Genomic_DNA"/>
</dbReference>
<reference evidence="3 4" key="1">
    <citation type="submission" date="2019-03" db="EMBL/GenBank/DDBJ databases">
        <title>First draft genome of Liparis tanakae, snailfish: a comprehensive survey of snailfish specific genes.</title>
        <authorList>
            <person name="Kim W."/>
            <person name="Song I."/>
            <person name="Jeong J.-H."/>
            <person name="Kim D."/>
            <person name="Kim S."/>
            <person name="Ryu S."/>
            <person name="Song J.Y."/>
            <person name="Lee S.K."/>
        </authorList>
    </citation>
    <scope>NUCLEOTIDE SEQUENCE [LARGE SCALE GENOMIC DNA]</scope>
    <source>
        <tissue evidence="3">Muscle</tissue>
    </source>
</reference>
<organism evidence="3 4">
    <name type="scientific">Liparis tanakae</name>
    <name type="common">Tanaka's snailfish</name>
    <dbReference type="NCBI Taxonomy" id="230148"/>
    <lineage>
        <taxon>Eukaryota</taxon>
        <taxon>Metazoa</taxon>
        <taxon>Chordata</taxon>
        <taxon>Craniata</taxon>
        <taxon>Vertebrata</taxon>
        <taxon>Euteleostomi</taxon>
        <taxon>Actinopterygii</taxon>
        <taxon>Neopterygii</taxon>
        <taxon>Teleostei</taxon>
        <taxon>Neoteleostei</taxon>
        <taxon>Acanthomorphata</taxon>
        <taxon>Eupercaria</taxon>
        <taxon>Perciformes</taxon>
        <taxon>Cottioidei</taxon>
        <taxon>Cottales</taxon>
        <taxon>Liparidae</taxon>
        <taxon>Liparis</taxon>
    </lineage>
</organism>
<name>A0A4Z2G176_9TELE</name>
<feature type="region of interest" description="Disordered" evidence="1">
    <location>
        <begin position="1"/>
        <end position="39"/>
    </location>
</feature>
<dbReference type="SUPFAM" id="SSF54236">
    <property type="entry name" value="Ubiquitin-like"/>
    <property type="match status" value="1"/>
</dbReference>
<dbReference type="InterPro" id="IPR029071">
    <property type="entry name" value="Ubiquitin-like_domsf"/>
</dbReference>
<dbReference type="InterPro" id="IPR000626">
    <property type="entry name" value="Ubiquitin-like_dom"/>
</dbReference>
<feature type="domain" description="Ubiquitin-like" evidence="2">
    <location>
        <begin position="226"/>
        <end position="308"/>
    </location>
</feature>
<dbReference type="Gene3D" id="3.10.20.90">
    <property type="entry name" value="Phosphatidylinositol 3-kinase Catalytic Subunit, Chain A, domain 1"/>
    <property type="match status" value="1"/>
</dbReference>
<dbReference type="InterPro" id="IPR039540">
    <property type="entry name" value="UBL3-like_ubiquitin_dom"/>
</dbReference>
<dbReference type="PANTHER" id="PTHR13169">
    <property type="entry name" value="UBIQUITIN-LIKE PROTEIN 3 HCG-1 PROTEIN"/>
    <property type="match status" value="1"/>
</dbReference>
<dbReference type="PROSITE" id="PS50053">
    <property type="entry name" value="UBIQUITIN_2"/>
    <property type="match status" value="1"/>
</dbReference>
<dbReference type="OrthoDB" id="1043111at2759"/>
<gene>
    <name evidence="3" type="primary">UBL3_1</name>
    <name evidence="3" type="ORF">EYF80_042486</name>
</gene>
<evidence type="ECO:0000256" key="1">
    <source>
        <dbReference type="SAM" id="MobiDB-lite"/>
    </source>
</evidence>
<evidence type="ECO:0000313" key="3">
    <source>
        <dbReference type="EMBL" id="TNN47306.1"/>
    </source>
</evidence>
<protein>
    <submittedName>
        <fullName evidence="3">Ubiquitin-like protein 3</fullName>
    </submittedName>
</protein>
<evidence type="ECO:0000259" key="2">
    <source>
        <dbReference type="PROSITE" id="PS50053"/>
    </source>
</evidence>
<dbReference type="InterPro" id="IPR040015">
    <property type="entry name" value="UBL3-like"/>
</dbReference>
<sequence length="474" mass="50819">MTSLGGGESEVSSTSRLEGTGWKAEKLDPRGSRVEAEGSGVGGAGGAVLGLAPPCCSVSSVRPSIRSSSSIRVSVSVGVKLLAEYLPSSPSSGRLSSSSCPGAMGDRRPLRVLALELVRGRKVVHMSESSRLPRGDGLPLLTPHLGNCWDELGLSAPAGPAPPSPCRAPPAPPRPAAPACFLVCLALMRLFSSLLLLGSLQALVNEVAQSKAGDLVWINSLDWNALHSLLKVASWLRSGKTQDFTFSPNDSATDIAKHVFENWPEGWEEERVSSPSILRLIFQGRFLHGNVTLGALKLPPGRTTVMHLVARETLPEPNSHGERLVFVSSSSRVFSGLEAVGCGSTCGCTLCLSHMAAGSIRVPMNSGGQSTLQKNEMKTSLEEATREPTEDVWNEMKTSLVAVSLFESHVWVLMEWMGELDLFYVVYLIQVKVEHEYIVSLVSKGPLGVQGSVNRLRHDLKLHAEGLEKYLETV</sequence>
<dbReference type="AlphaFoldDB" id="A0A4Z2G176"/>
<keyword evidence="4" id="KW-1185">Reference proteome</keyword>
<proteinExistence type="predicted"/>
<feature type="compositionally biased region" description="Basic and acidic residues" evidence="1">
    <location>
        <begin position="23"/>
        <end position="36"/>
    </location>
</feature>
<accession>A0A4Z2G176</accession>
<evidence type="ECO:0000313" key="4">
    <source>
        <dbReference type="Proteomes" id="UP000314294"/>
    </source>
</evidence>
<comment type="caution">
    <text evidence="3">The sequence shown here is derived from an EMBL/GenBank/DDBJ whole genome shotgun (WGS) entry which is preliminary data.</text>
</comment>
<dbReference type="Pfam" id="PF13881">
    <property type="entry name" value="Rad60-SLD_2"/>
    <property type="match status" value="1"/>
</dbReference>
<dbReference type="PANTHER" id="PTHR13169:SF2">
    <property type="entry name" value="UBIQUITIN-LIKE PROTEIN"/>
    <property type="match status" value="1"/>
</dbReference>